<dbReference type="Proteomes" id="UP000189670">
    <property type="component" value="Unassembled WGS sequence"/>
</dbReference>
<comment type="caution">
    <text evidence="1">The sequence shown here is derived from an EMBL/GenBank/DDBJ whole genome shotgun (WGS) entry which is preliminary data.</text>
</comment>
<evidence type="ECO:0000313" key="2">
    <source>
        <dbReference type="Proteomes" id="UP000189670"/>
    </source>
</evidence>
<proteinExistence type="predicted"/>
<reference evidence="2" key="1">
    <citation type="submission" date="2012-11" db="EMBL/GenBank/DDBJ databases">
        <authorList>
            <person name="Lucero-Rivera Y.E."/>
            <person name="Tovar-Ramirez D."/>
        </authorList>
    </citation>
    <scope>NUCLEOTIDE SEQUENCE [LARGE SCALE GENOMIC DNA]</scope>
    <source>
        <strain evidence="2">Araruama</strain>
    </source>
</reference>
<protein>
    <submittedName>
        <fullName evidence="1">Uncharacterized protein</fullName>
    </submittedName>
</protein>
<dbReference type="EMBL" id="ATBP01002848">
    <property type="protein sequence ID" value="ETR65409.1"/>
    <property type="molecule type" value="Genomic_DNA"/>
</dbReference>
<evidence type="ECO:0000313" key="1">
    <source>
        <dbReference type="EMBL" id="ETR65409.1"/>
    </source>
</evidence>
<sequence>MHPQQDIKINTTIGLDFKEEELFKGQYTALKLTSDIGNYKEDGRTFHLSLTQIGENFYKNPDVETLLRRKYLNKVVNTNNQCIYEVEIRQRFDALGIDTSILVALLATDWSEDIDTEFVGTVKKKLDQHINWFTNIYRCNKHHNSQTDLVRTGLTFIF</sequence>
<name>A0A1V1NS61_9BACT</name>
<dbReference type="AlphaFoldDB" id="A0A1V1NS61"/>
<organism evidence="1 2">
    <name type="scientific">Candidatus Magnetoglobus multicellularis str. Araruama</name>
    <dbReference type="NCBI Taxonomy" id="890399"/>
    <lineage>
        <taxon>Bacteria</taxon>
        <taxon>Pseudomonadati</taxon>
        <taxon>Thermodesulfobacteriota</taxon>
        <taxon>Desulfobacteria</taxon>
        <taxon>Desulfobacterales</taxon>
        <taxon>Desulfobacteraceae</taxon>
        <taxon>Candidatus Magnetoglobus</taxon>
    </lineage>
</organism>
<gene>
    <name evidence="1" type="ORF">OMM_06051</name>
</gene>
<accession>A0A1V1NS61</accession>